<organism evidence="8 9">
    <name type="scientific">Anaerobiospirillum thomasii</name>
    <dbReference type="NCBI Taxonomy" id="179995"/>
    <lineage>
        <taxon>Bacteria</taxon>
        <taxon>Pseudomonadati</taxon>
        <taxon>Pseudomonadota</taxon>
        <taxon>Gammaproteobacteria</taxon>
        <taxon>Aeromonadales</taxon>
        <taxon>Succinivibrionaceae</taxon>
        <taxon>Anaerobiospirillum</taxon>
    </lineage>
</organism>
<sequence length="178" mass="19783">MLLFNALSVYGLIYAAGFIVFALVKHPFLQAGSLAYRFFIALYTAIAVIVGGRLFYALIYEPVYYINNPVEILELYKGGMSFHGALVLCIVMIYVLDREAFLKNLDRSALTAMLLLPAGRVVNFLNGELYGRPSSLPFAFIFEGGGEIPRHPSQLYEAIAEGPLIALVIFILYRMGVE</sequence>
<keyword evidence="4 7" id="KW-0812">Transmembrane</keyword>
<reference evidence="8 9" key="1">
    <citation type="submission" date="2018-06" db="EMBL/GenBank/DDBJ databases">
        <authorList>
            <consortium name="Pathogen Informatics"/>
            <person name="Doyle S."/>
        </authorList>
    </citation>
    <scope>NUCLEOTIDE SEQUENCE [LARGE SCALE GENOMIC DNA]</scope>
    <source>
        <strain evidence="8 9">NCTC13093</strain>
    </source>
</reference>
<dbReference type="RefSeq" id="WP_113743559.1">
    <property type="nucleotide sequence ID" value="NZ_UAPU01000007.1"/>
</dbReference>
<keyword evidence="3 8" id="KW-0808">Transferase</keyword>
<dbReference type="Pfam" id="PF01790">
    <property type="entry name" value="LGT"/>
    <property type="match status" value="1"/>
</dbReference>
<evidence type="ECO:0000313" key="9">
    <source>
        <dbReference type="Proteomes" id="UP000250086"/>
    </source>
</evidence>
<dbReference type="GO" id="GO:0042158">
    <property type="term" value="P:lipoprotein biosynthetic process"/>
    <property type="evidence" value="ECO:0007669"/>
    <property type="project" value="InterPro"/>
</dbReference>
<evidence type="ECO:0000256" key="5">
    <source>
        <dbReference type="ARBA" id="ARBA00022989"/>
    </source>
</evidence>
<keyword evidence="9" id="KW-1185">Reference proteome</keyword>
<feature type="transmembrane region" description="Helical" evidence="7">
    <location>
        <begin position="79"/>
        <end position="96"/>
    </location>
</feature>
<evidence type="ECO:0000256" key="6">
    <source>
        <dbReference type="ARBA" id="ARBA00023136"/>
    </source>
</evidence>
<evidence type="ECO:0000256" key="4">
    <source>
        <dbReference type="ARBA" id="ARBA00022692"/>
    </source>
</evidence>
<dbReference type="GO" id="GO:0005886">
    <property type="term" value="C:plasma membrane"/>
    <property type="evidence" value="ECO:0007669"/>
    <property type="project" value="InterPro"/>
</dbReference>
<dbReference type="InterPro" id="IPR001640">
    <property type="entry name" value="Lgt"/>
</dbReference>
<evidence type="ECO:0000256" key="2">
    <source>
        <dbReference type="ARBA" id="ARBA00022475"/>
    </source>
</evidence>
<dbReference type="OrthoDB" id="871140at2"/>
<dbReference type="GO" id="GO:0008961">
    <property type="term" value="F:phosphatidylglycerol-prolipoprotein diacylglyceryl transferase activity"/>
    <property type="evidence" value="ECO:0007669"/>
    <property type="project" value="InterPro"/>
</dbReference>
<feature type="transmembrane region" description="Helical" evidence="7">
    <location>
        <begin position="155"/>
        <end position="173"/>
    </location>
</feature>
<dbReference type="EC" id="2.4.99.-" evidence="8"/>
<keyword evidence="2" id="KW-1003">Cell membrane</keyword>
<evidence type="ECO:0000256" key="1">
    <source>
        <dbReference type="ARBA" id="ARBA00007150"/>
    </source>
</evidence>
<comment type="similarity">
    <text evidence="1">Belongs to the Lgt family.</text>
</comment>
<evidence type="ECO:0000313" key="8">
    <source>
        <dbReference type="EMBL" id="SPT69379.1"/>
    </source>
</evidence>
<proteinExistence type="inferred from homology"/>
<evidence type="ECO:0000256" key="7">
    <source>
        <dbReference type="SAM" id="Phobius"/>
    </source>
</evidence>
<name>A0A2X0V4D1_9GAMM</name>
<evidence type="ECO:0000256" key="3">
    <source>
        <dbReference type="ARBA" id="ARBA00022679"/>
    </source>
</evidence>
<keyword evidence="6 7" id="KW-0472">Membrane</keyword>
<dbReference type="PANTHER" id="PTHR30589:SF0">
    <property type="entry name" value="PHOSPHATIDYLGLYCEROL--PROLIPOPROTEIN DIACYLGLYCERYL TRANSFERASE"/>
    <property type="match status" value="1"/>
</dbReference>
<protein>
    <submittedName>
        <fullName evidence="8">Prolipoprotein diacylglyceryl transferase</fullName>
        <ecNumber evidence="8">2.4.99.-</ecNumber>
    </submittedName>
</protein>
<keyword evidence="8" id="KW-0449">Lipoprotein</keyword>
<keyword evidence="8" id="KW-0328">Glycosyltransferase</keyword>
<keyword evidence="5 7" id="KW-1133">Transmembrane helix</keyword>
<feature type="transmembrane region" description="Helical" evidence="7">
    <location>
        <begin position="36"/>
        <end position="59"/>
    </location>
</feature>
<dbReference type="PANTHER" id="PTHR30589">
    <property type="entry name" value="PROLIPOPROTEIN DIACYLGLYCERYL TRANSFERASE"/>
    <property type="match status" value="1"/>
</dbReference>
<dbReference type="EMBL" id="UAPV01000001">
    <property type="protein sequence ID" value="SPT69379.1"/>
    <property type="molecule type" value="Genomic_DNA"/>
</dbReference>
<dbReference type="AlphaFoldDB" id="A0A2X0V4D1"/>
<dbReference type="Proteomes" id="UP000250086">
    <property type="component" value="Unassembled WGS sequence"/>
</dbReference>
<accession>A0A2X0V4D1</accession>
<gene>
    <name evidence="8" type="primary">lgt_2</name>
    <name evidence="8" type="ORF">NCTC13093_00749</name>
</gene>
<feature type="transmembrane region" description="Helical" evidence="7">
    <location>
        <begin position="6"/>
        <end position="24"/>
    </location>
</feature>